<dbReference type="InterPro" id="IPR029315">
    <property type="entry name" value="FANCI_S2"/>
</dbReference>
<dbReference type="Pfam" id="PF14675">
    <property type="entry name" value="FANCI_S1"/>
    <property type="match status" value="1"/>
</dbReference>
<evidence type="ECO:0008006" key="10">
    <source>
        <dbReference type="Google" id="ProtNLM"/>
    </source>
</evidence>
<feature type="compositionally biased region" description="Basic and acidic residues" evidence="1">
    <location>
        <begin position="1287"/>
        <end position="1300"/>
    </location>
</feature>
<feature type="domain" description="FANCI solenoid 4" evidence="5">
    <location>
        <begin position="1030"/>
        <end position="1268"/>
    </location>
</feature>
<feature type="domain" description="FANCI helical" evidence="7">
    <location>
        <begin position="586"/>
        <end position="787"/>
    </location>
</feature>
<evidence type="ECO:0000259" key="7">
    <source>
        <dbReference type="Pfam" id="PF14680"/>
    </source>
</evidence>
<proteinExistence type="predicted"/>
<feature type="domain" description="FANCI solenoid 3" evidence="4">
    <location>
        <begin position="887"/>
        <end position="1010"/>
    </location>
</feature>
<dbReference type="Pfam" id="PF14679">
    <property type="entry name" value="FANCI_HD1"/>
    <property type="match status" value="1"/>
</dbReference>
<dbReference type="Pfam" id="PF14680">
    <property type="entry name" value="FANCI_HD2"/>
    <property type="match status" value="1"/>
</dbReference>
<reference evidence="8 9" key="1">
    <citation type="submission" date="2016-08" db="EMBL/GenBank/DDBJ databases">
        <title>Genomes of anaerobic fungi encode conserved fungal cellulosomes for biomass hydrolysis.</title>
        <authorList>
            <consortium name="DOE Joint Genome Institute"/>
            <person name="Haitjema C.H."/>
            <person name="Gilmore S.P."/>
            <person name="Henske J.K."/>
            <person name="Solomon K.V."/>
            <person name="De Groot R."/>
            <person name="Kuo A."/>
            <person name="Mondo S.J."/>
            <person name="Salamov A.A."/>
            <person name="Labutti K."/>
            <person name="Zhao Z."/>
            <person name="Chiniquy J."/>
            <person name="Barry K."/>
            <person name="Brewer H.M."/>
            <person name="Purvine S.O."/>
            <person name="Wright A.T."/>
            <person name="Boxma B."/>
            <person name="Van Alen T."/>
            <person name="Hackstein J.H."/>
            <person name="Baker S.E."/>
            <person name="Grigoriev I.V."/>
            <person name="O'Malley M.A."/>
        </authorList>
    </citation>
    <scope>NUCLEOTIDE SEQUENCE [LARGE SCALE GENOMIC DNA]</scope>
    <source>
        <strain evidence="9">finn</strain>
    </source>
</reference>
<dbReference type="STRING" id="1754191.A0A1Y1VGD1"/>
<dbReference type="InterPro" id="IPR029308">
    <property type="entry name" value="FANCI_S1"/>
</dbReference>
<gene>
    <name evidence="8" type="ORF">BCR36DRAFT_403038</name>
</gene>
<feature type="domain" description="FANCI solenoid 2" evidence="3">
    <location>
        <begin position="404"/>
        <end position="568"/>
    </location>
</feature>
<evidence type="ECO:0000259" key="3">
    <source>
        <dbReference type="Pfam" id="PF14676"/>
    </source>
</evidence>
<dbReference type="Pfam" id="PF14678">
    <property type="entry name" value="FANCI_S4"/>
    <property type="match status" value="1"/>
</dbReference>
<comment type="caution">
    <text evidence="8">The sequence shown here is derived from an EMBL/GenBank/DDBJ whole genome shotgun (WGS) entry which is preliminary data.</text>
</comment>
<name>A0A1Y1VGD1_9FUNG</name>
<reference evidence="8 9" key="2">
    <citation type="submission" date="2016-08" db="EMBL/GenBank/DDBJ databases">
        <title>Pervasive Adenine N6-methylation of Active Genes in Fungi.</title>
        <authorList>
            <consortium name="DOE Joint Genome Institute"/>
            <person name="Mondo S.J."/>
            <person name="Dannebaum R.O."/>
            <person name="Kuo R.C."/>
            <person name="Labutti K."/>
            <person name="Haridas S."/>
            <person name="Kuo A."/>
            <person name="Salamov A."/>
            <person name="Ahrendt S.R."/>
            <person name="Lipzen A."/>
            <person name="Sullivan W."/>
            <person name="Andreopoulos W.B."/>
            <person name="Clum A."/>
            <person name="Lindquist E."/>
            <person name="Daum C."/>
            <person name="Ramamoorthy G.K."/>
            <person name="Gryganskyi A."/>
            <person name="Culley D."/>
            <person name="Magnuson J.K."/>
            <person name="James T.Y."/>
            <person name="O'Malley M.A."/>
            <person name="Stajich J.E."/>
            <person name="Spatafora J.W."/>
            <person name="Visel A."/>
            <person name="Grigoriev I.V."/>
        </authorList>
    </citation>
    <scope>NUCLEOTIDE SEQUENCE [LARGE SCALE GENOMIC DNA]</scope>
    <source>
        <strain evidence="9">finn</strain>
    </source>
</reference>
<keyword evidence="9" id="KW-1185">Reference proteome</keyword>
<dbReference type="InterPro" id="IPR029313">
    <property type="entry name" value="FANCI_S3"/>
</dbReference>
<evidence type="ECO:0000259" key="5">
    <source>
        <dbReference type="Pfam" id="PF14678"/>
    </source>
</evidence>
<dbReference type="SUPFAM" id="SSF48371">
    <property type="entry name" value="ARM repeat"/>
    <property type="match status" value="1"/>
</dbReference>
<dbReference type="OrthoDB" id="195089at2759"/>
<dbReference type="GO" id="GO:0070182">
    <property type="term" value="F:DNA polymerase binding"/>
    <property type="evidence" value="ECO:0007669"/>
    <property type="project" value="TreeGrafter"/>
</dbReference>
<dbReference type="PANTHER" id="PTHR21818:SF0">
    <property type="entry name" value="FANCONI ANEMIA GROUP I PROTEIN"/>
    <property type="match status" value="1"/>
</dbReference>
<dbReference type="Proteomes" id="UP000193719">
    <property type="component" value="Unassembled WGS sequence"/>
</dbReference>
<evidence type="ECO:0000313" key="9">
    <source>
        <dbReference type="Proteomes" id="UP000193719"/>
    </source>
</evidence>
<dbReference type="Pfam" id="PF14676">
    <property type="entry name" value="FANCI_S2"/>
    <property type="match status" value="1"/>
</dbReference>
<evidence type="ECO:0000259" key="2">
    <source>
        <dbReference type="Pfam" id="PF14675"/>
    </source>
</evidence>
<dbReference type="InterPro" id="IPR029310">
    <property type="entry name" value="FANCI_HD1"/>
</dbReference>
<evidence type="ECO:0000259" key="4">
    <source>
        <dbReference type="Pfam" id="PF14677"/>
    </source>
</evidence>
<sequence>MEKLDVDSTMETTETETSRELSSTNLSFLNKDIIDIIKLFNSAKISELSELFDSCPEDKEEEEVKKILKSLLKRDVTQAVQFIMALFQASNSNYSIRHLKRKKTALFCFVKWLENSNSVIKQSTEKLISEIINFLIAELDSFSDIILIKVCDHVLDAIKKKKDICPQVFDIISSSLQILCSDKVLKADYKKSSYKDEFVTTLLSLEWEQNIAIHIISMLKDISLSKSQIETVSENIINRFDLLDISELPSAVYQLLLITKKGNKNSIITGIVEYFCKLEAANKTDTFEKTKNIKQIEGTIILQICLGMNLDHNLGTQFIKYMKETKTSNLTKFNVSLLLSMAKIHRYEDTIFDLLKSVILKCYKDKTRIQNSVWLNELYPFKPIDISELILSIAKDTTIGNEQVIQSMVKLGFILIDSMTILNPLFSKQLDKIPPKNEEKTPVDYTCKLGIHVIYKLFELHDMVRMSILDSIMSRIISKSSSIYKILELFEKIIKKCSNQIVPYHNKILECIDYISPLSSSMAKMLFEAIIPIINNNMNFKNTVLLNLRKRLYNKDSNSRQNALIGFIILLKSQCEIIKKTNSEDVQNSKNSKILIYEILGNVRRCFKQQPEIRLKLYEYLLTIIHEYEDIVPSIFEIVYSQFKDYLGDYDGNVVLKLSECTEGSDEPYIIEPLPYLLSVLTKAISIMVRTENLNVFSKLFDKCKDLIRQLIESICELDLEAFSINSNIDSTDICLGNLNYLYCLLLLGCQEALIEYVYRIGGYSSESAQTIMSINKRHNELMKLIKDKKKRLTGSNIDSSIFSFVFLSDIIDFIFSNDDIKYQNTMDIYKANPDFIQFLINIINSRLNNQFNDIQPHSDQDVEQYSIIARSLLYTFFENQDFSKPVIDLSNKVNKTQFTCILDCIIIMIKMIIKNYPEKLNEFISSITENNNESNIVYNISLQFKSMFELLISNEISMNSQAINIIDCIGKFSDLSYFDSNQKKIIKNWLLDICINNSIEDSSLAKAIIVQLFKLSDNDYDQELYFKIAKISSYIIGTILEDEEEVNLDFDMKIINKKTYSSILMTLYYNLNELLDEVEWSIEQIKTFLTRRKYKNNSNKDQLKNFEQKLYKKMKYVIVTLNTIEQAQLKGTIAENCIKLLSKTYKVLSSFLRLKLKDYKLIDPEYVEMMNMVSSSLTQDLYEFIFYLQKLDIEIAALNEANKKHKRGGNYKQKTKIVRESKMIPNLIYMVEIYERYLIQLTKKTGVNFLSVVKRSISRDFRIQVNEIDNEQTEEEEEEEEDDDDIVKKKFKTENDDSE</sequence>
<dbReference type="GO" id="GO:0006281">
    <property type="term" value="P:DNA repair"/>
    <property type="evidence" value="ECO:0007669"/>
    <property type="project" value="InterPro"/>
</dbReference>
<dbReference type="PANTHER" id="PTHR21818">
    <property type="entry name" value="BC025462 PROTEIN"/>
    <property type="match status" value="1"/>
</dbReference>
<dbReference type="InterPro" id="IPR029312">
    <property type="entry name" value="FANCI_HD2"/>
</dbReference>
<dbReference type="InterPro" id="IPR029314">
    <property type="entry name" value="FANCI_S4"/>
</dbReference>
<dbReference type="EMBL" id="MCFH01000009">
    <property type="protein sequence ID" value="ORX55468.1"/>
    <property type="molecule type" value="Genomic_DNA"/>
</dbReference>
<feature type="compositionally biased region" description="Acidic residues" evidence="1">
    <location>
        <begin position="1269"/>
        <end position="1286"/>
    </location>
</feature>
<dbReference type="InterPro" id="IPR016024">
    <property type="entry name" value="ARM-type_fold"/>
</dbReference>
<accession>A0A1Y1VGD1</accession>
<organism evidence="8 9">
    <name type="scientific">Piromyces finnis</name>
    <dbReference type="NCBI Taxonomy" id="1754191"/>
    <lineage>
        <taxon>Eukaryota</taxon>
        <taxon>Fungi</taxon>
        <taxon>Fungi incertae sedis</taxon>
        <taxon>Chytridiomycota</taxon>
        <taxon>Chytridiomycota incertae sedis</taxon>
        <taxon>Neocallimastigomycetes</taxon>
        <taxon>Neocallimastigales</taxon>
        <taxon>Neocallimastigaceae</taxon>
        <taxon>Piromyces</taxon>
    </lineage>
</organism>
<feature type="region of interest" description="Disordered" evidence="1">
    <location>
        <begin position="1269"/>
        <end position="1300"/>
    </location>
</feature>
<feature type="domain" description="FANCI helical" evidence="6">
    <location>
        <begin position="313"/>
        <end position="393"/>
    </location>
</feature>
<evidence type="ECO:0000259" key="6">
    <source>
        <dbReference type="Pfam" id="PF14679"/>
    </source>
</evidence>
<feature type="domain" description="FANCI solenoid 1" evidence="2">
    <location>
        <begin position="124"/>
        <end position="304"/>
    </location>
</feature>
<dbReference type="Pfam" id="PF14677">
    <property type="entry name" value="FANCI_S3"/>
    <property type="match status" value="1"/>
</dbReference>
<evidence type="ECO:0000256" key="1">
    <source>
        <dbReference type="SAM" id="MobiDB-lite"/>
    </source>
</evidence>
<evidence type="ECO:0000313" key="8">
    <source>
        <dbReference type="EMBL" id="ORX55468.1"/>
    </source>
</evidence>
<protein>
    <recommendedName>
        <fullName evidence="10">FANCI solenoid 4 domain-containing protein</fullName>
    </recommendedName>
</protein>
<dbReference type="InterPro" id="IPR026171">
    <property type="entry name" value="FANCI"/>
</dbReference>